<gene>
    <name evidence="1" type="ORF">NPIL_625401</name>
</gene>
<evidence type="ECO:0000313" key="2">
    <source>
        <dbReference type="Proteomes" id="UP000887013"/>
    </source>
</evidence>
<dbReference type="AlphaFoldDB" id="A0A8X6U4J0"/>
<protein>
    <submittedName>
        <fullName evidence="1">Uncharacterized protein</fullName>
    </submittedName>
</protein>
<accession>A0A8X6U4J0</accession>
<dbReference type="Proteomes" id="UP000887013">
    <property type="component" value="Unassembled WGS sequence"/>
</dbReference>
<organism evidence="1 2">
    <name type="scientific">Nephila pilipes</name>
    <name type="common">Giant wood spider</name>
    <name type="synonym">Nephila maculata</name>
    <dbReference type="NCBI Taxonomy" id="299642"/>
    <lineage>
        <taxon>Eukaryota</taxon>
        <taxon>Metazoa</taxon>
        <taxon>Ecdysozoa</taxon>
        <taxon>Arthropoda</taxon>
        <taxon>Chelicerata</taxon>
        <taxon>Arachnida</taxon>
        <taxon>Araneae</taxon>
        <taxon>Araneomorphae</taxon>
        <taxon>Entelegynae</taxon>
        <taxon>Araneoidea</taxon>
        <taxon>Nephilidae</taxon>
        <taxon>Nephila</taxon>
    </lineage>
</organism>
<dbReference type="EMBL" id="BMAW01118423">
    <property type="protein sequence ID" value="GFT79651.1"/>
    <property type="molecule type" value="Genomic_DNA"/>
</dbReference>
<dbReference type="OrthoDB" id="8382424at2759"/>
<keyword evidence="2" id="KW-1185">Reference proteome</keyword>
<proteinExistence type="predicted"/>
<evidence type="ECO:0000313" key="1">
    <source>
        <dbReference type="EMBL" id="GFT79651.1"/>
    </source>
</evidence>
<sequence length="95" mass="11670">MLRIGNDIKKLERFKPHEVQFLGRKHTTLFKKYNERPHVARVVKGCLHHMQGLPWLSRYWDLREHVWYQMKRVRVPFHNIRNLERTLQQVCPSIV</sequence>
<comment type="caution">
    <text evidence="1">The sequence shown here is derived from an EMBL/GenBank/DDBJ whole genome shotgun (WGS) entry which is preliminary data.</text>
</comment>
<name>A0A8X6U4J0_NEPPI</name>
<reference evidence="1" key="1">
    <citation type="submission" date="2020-08" db="EMBL/GenBank/DDBJ databases">
        <title>Multicomponent nature underlies the extraordinary mechanical properties of spider dragline silk.</title>
        <authorList>
            <person name="Kono N."/>
            <person name="Nakamura H."/>
            <person name="Mori M."/>
            <person name="Yoshida Y."/>
            <person name="Ohtoshi R."/>
            <person name="Malay A.D."/>
            <person name="Moran D.A.P."/>
            <person name="Tomita M."/>
            <person name="Numata K."/>
            <person name="Arakawa K."/>
        </authorList>
    </citation>
    <scope>NUCLEOTIDE SEQUENCE</scope>
</reference>